<evidence type="ECO:0000256" key="5">
    <source>
        <dbReference type="ARBA" id="ARBA00022927"/>
    </source>
</evidence>
<evidence type="ECO:0000256" key="4">
    <source>
        <dbReference type="ARBA" id="ARBA00022816"/>
    </source>
</evidence>
<sequence length="396" mass="40291">MAVLVDGQGGDERLLRKALRACENHGLGPQATVLCRAAGAAAWYAGRIGAAARWLGPDGAKDSRRLAAALQPLAAAAGAALWQKLGCYEPTPLLEGPMFEELAPLLESLCSSISPPLSAAQPSPLVPTSSPPASTFPSNLAAASSDSSSSTSSGACSLGLAAQQHPLLAFLLGIHRLHVAAQGLIDACALGRRSTEVASVAGYPGTQGMDAELLREQWGAARALRDALMELLGAAAGQAGALLLPHALVLPLLAYLVPFLEVAGGGGGQLVGVFSSQDVGVLMRVLSMPQILESSPFQIQRQQHAEVAPGPGDWLLSLQGACGPTAAGAGAAPGAGVATTGAHPRHAQDVRLALARFAARVHAREVQHAFGGQAHQSNIKDATVPRGKRATAVLAS</sequence>
<evidence type="ECO:0000313" key="11">
    <source>
        <dbReference type="Proteomes" id="UP000815325"/>
    </source>
</evidence>
<name>A0ABQ7GGQ9_DUNSA</name>
<reference evidence="10" key="1">
    <citation type="submission" date="2017-08" db="EMBL/GenBank/DDBJ databases">
        <authorList>
            <person name="Polle J.E."/>
            <person name="Barry K."/>
            <person name="Cushman J."/>
            <person name="Schmutz J."/>
            <person name="Tran D."/>
            <person name="Hathwaick L.T."/>
            <person name="Yim W.C."/>
            <person name="Jenkins J."/>
            <person name="Mckie-Krisberg Z.M."/>
            <person name="Prochnik S."/>
            <person name="Lindquist E."/>
            <person name="Dockter R.B."/>
            <person name="Adam C."/>
            <person name="Molina H."/>
            <person name="Bunkerborg J."/>
            <person name="Jin E."/>
            <person name="Buchheim M."/>
            <person name="Magnuson J."/>
        </authorList>
    </citation>
    <scope>NUCLEOTIDE SEQUENCE</scope>
    <source>
        <strain evidence="10">CCAP 19/18</strain>
    </source>
</reference>
<evidence type="ECO:0000313" key="10">
    <source>
        <dbReference type="EMBL" id="KAF5833771.1"/>
    </source>
</evidence>
<keyword evidence="5" id="KW-0653">Protein transport</keyword>
<dbReference type="InterPro" id="IPR011502">
    <property type="entry name" value="Nucleoporin_Nup85"/>
</dbReference>
<dbReference type="PANTHER" id="PTHR13373:SF21">
    <property type="entry name" value="NUCLEAR PORE COMPLEX PROTEIN NUP85"/>
    <property type="match status" value="1"/>
</dbReference>
<keyword evidence="4" id="KW-0509">mRNA transport</keyword>
<evidence type="ECO:0000256" key="3">
    <source>
        <dbReference type="ARBA" id="ARBA00022448"/>
    </source>
</evidence>
<comment type="similarity">
    <text evidence="2">Belongs to the nucleoporin Nup85 family.</text>
</comment>
<dbReference type="Proteomes" id="UP000815325">
    <property type="component" value="Unassembled WGS sequence"/>
</dbReference>
<evidence type="ECO:0000256" key="9">
    <source>
        <dbReference type="SAM" id="MobiDB-lite"/>
    </source>
</evidence>
<organism evidence="10 11">
    <name type="scientific">Dunaliella salina</name>
    <name type="common">Green alga</name>
    <name type="synonym">Protococcus salinus</name>
    <dbReference type="NCBI Taxonomy" id="3046"/>
    <lineage>
        <taxon>Eukaryota</taxon>
        <taxon>Viridiplantae</taxon>
        <taxon>Chlorophyta</taxon>
        <taxon>core chlorophytes</taxon>
        <taxon>Chlorophyceae</taxon>
        <taxon>CS clade</taxon>
        <taxon>Chlamydomonadales</taxon>
        <taxon>Dunaliellaceae</taxon>
        <taxon>Dunaliella</taxon>
    </lineage>
</organism>
<dbReference type="PANTHER" id="PTHR13373">
    <property type="entry name" value="FROUNT PROTEIN-RELATED"/>
    <property type="match status" value="1"/>
</dbReference>
<keyword evidence="11" id="KW-1185">Reference proteome</keyword>
<dbReference type="EMBL" id="MU069792">
    <property type="protein sequence ID" value="KAF5833771.1"/>
    <property type="molecule type" value="Genomic_DNA"/>
</dbReference>
<comment type="subcellular location">
    <subcellularLocation>
        <location evidence="1">Nucleus</location>
        <location evidence="1">Nuclear pore complex</location>
    </subcellularLocation>
</comment>
<evidence type="ECO:0000256" key="7">
    <source>
        <dbReference type="ARBA" id="ARBA00023132"/>
    </source>
</evidence>
<evidence type="ECO:0000256" key="2">
    <source>
        <dbReference type="ARBA" id="ARBA00005573"/>
    </source>
</evidence>
<evidence type="ECO:0000256" key="1">
    <source>
        <dbReference type="ARBA" id="ARBA00004567"/>
    </source>
</evidence>
<comment type="caution">
    <text evidence="10">The sequence shown here is derived from an EMBL/GenBank/DDBJ whole genome shotgun (WGS) entry which is preliminary data.</text>
</comment>
<evidence type="ECO:0000256" key="8">
    <source>
        <dbReference type="ARBA" id="ARBA00023242"/>
    </source>
</evidence>
<accession>A0ABQ7GGQ9</accession>
<keyword evidence="3" id="KW-0813">Transport</keyword>
<proteinExistence type="inferred from homology"/>
<gene>
    <name evidence="10" type="ORF">DUNSADRAFT_9795</name>
</gene>
<feature type="region of interest" description="Disordered" evidence="9">
    <location>
        <begin position="121"/>
        <end position="145"/>
    </location>
</feature>
<evidence type="ECO:0000256" key="6">
    <source>
        <dbReference type="ARBA" id="ARBA00023010"/>
    </source>
</evidence>
<protein>
    <submittedName>
        <fullName evidence="10">Uncharacterized protein</fullName>
    </submittedName>
</protein>
<keyword evidence="7" id="KW-0906">Nuclear pore complex</keyword>
<keyword evidence="8" id="KW-0539">Nucleus</keyword>
<keyword evidence="6" id="KW-0811">Translocation</keyword>